<dbReference type="Pfam" id="PF08845">
    <property type="entry name" value="SymE_toxin"/>
    <property type="match status" value="1"/>
</dbReference>
<protein>
    <submittedName>
        <fullName evidence="2">Type I addiction module toxin, SymE family</fullName>
    </submittedName>
</protein>
<dbReference type="GO" id="GO:0016070">
    <property type="term" value="P:RNA metabolic process"/>
    <property type="evidence" value="ECO:0007669"/>
    <property type="project" value="InterPro"/>
</dbReference>
<reference evidence="2" key="1">
    <citation type="submission" date="2020-02" db="EMBL/GenBank/DDBJ databases">
        <authorList>
            <consortium name="GenomeTrakr network: Whole genome sequencing for foodborne pathogen traceback"/>
        </authorList>
    </citation>
    <scope>NUCLEOTIDE SEQUENCE</scope>
    <source>
        <strain evidence="2">CFSAN046653</strain>
    </source>
</reference>
<dbReference type="RefSeq" id="WP_065226885.1">
    <property type="nucleotide sequence ID" value="NZ_CP015229.1"/>
</dbReference>
<name>A0AAI9B8Y2_ECOLX</name>
<dbReference type="GO" id="GO:0005737">
    <property type="term" value="C:cytoplasm"/>
    <property type="evidence" value="ECO:0007669"/>
    <property type="project" value="InterPro"/>
</dbReference>
<dbReference type="InterPro" id="IPR014944">
    <property type="entry name" value="Toxin_SymE-like"/>
</dbReference>
<feature type="domain" description="Toxin SymE-like" evidence="1">
    <location>
        <begin position="16"/>
        <end position="75"/>
    </location>
</feature>
<dbReference type="Proteomes" id="UP000775646">
    <property type="component" value="Unassembled WGS sequence"/>
</dbReference>
<proteinExistence type="predicted"/>
<dbReference type="GO" id="GO:0003723">
    <property type="term" value="F:RNA binding"/>
    <property type="evidence" value="ECO:0007669"/>
    <property type="project" value="InterPro"/>
</dbReference>
<evidence type="ECO:0000313" key="3">
    <source>
        <dbReference type="Proteomes" id="UP000775646"/>
    </source>
</evidence>
<sequence length="109" mass="12316">MAEHDITPEVAISKTQRQYQVGYVSARHQNSKTGMTTYYSRHPSLHLKGDWLAEAGFDTGTGVTVKISEGCLILIAERDEVQELRKELYQVKQVVKGMRNGMFSVLNEN</sequence>
<dbReference type="GO" id="GO:0016788">
    <property type="term" value="F:hydrolase activity, acting on ester bonds"/>
    <property type="evidence" value="ECO:0007669"/>
    <property type="project" value="InterPro"/>
</dbReference>
<dbReference type="EMBL" id="AASZRA010000035">
    <property type="protein sequence ID" value="EFI6954754.1"/>
    <property type="molecule type" value="Genomic_DNA"/>
</dbReference>
<evidence type="ECO:0000259" key="1">
    <source>
        <dbReference type="Pfam" id="PF08845"/>
    </source>
</evidence>
<gene>
    <name evidence="2" type="ORF">BCB93_004467</name>
</gene>
<comment type="caution">
    <text evidence="2">The sequence shown here is derived from an EMBL/GenBank/DDBJ whole genome shotgun (WGS) entry which is preliminary data.</text>
</comment>
<dbReference type="AlphaFoldDB" id="A0AAI9B8Y2"/>
<organism evidence="2 3">
    <name type="scientific">Escherichia coli</name>
    <dbReference type="NCBI Taxonomy" id="562"/>
    <lineage>
        <taxon>Bacteria</taxon>
        <taxon>Pseudomonadati</taxon>
        <taxon>Pseudomonadota</taxon>
        <taxon>Gammaproteobacteria</taxon>
        <taxon>Enterobacterales</taxon>
        <taxon>Enterobacteriaceae</taxon>
        <taxon>Escherichia</taxon>
    </lineage>
</organism>
<accession>A0AAI9B8Y2</accession>
<evidence type="ECO:0000313" key="2">
    <source>
        <dbReference type="EMBL" id="EFI6954754.1"/>
    </source>
</evidence>